<evidence type="ECO:0000313" key="2">
    <source>
        <dbReference type="Proteomes" id="UP001227268"/>
    </source>
</evidence>
<gene>
    <name evidence="1" type="ORF">QFC21_001988</name>
</gene>
<protein>
    <submittedName>
        <fullName evidence="1">Uncharacterized protein</fullName>
    </submittedName>
</protein>
<dbReference type="EMBL" id="JASBWT010000005">
    <property type="protein sequence ID" value="KAJ9104492.1"/>
    <property type="molecule type" value="Genomic_DNA"/>
</dbReference>
<name>A0ACC2W1G6_9TREE</name>
<evidence type="ECO:0000313" key="1">
    <source>
        <dbReference type="EMBL" id="KAJ9104492.1"/>
    </source>
</evidence>
<sequence length="195" mass="21387">MSTAAPQSFRSQLSSFRWANSVQDDSAATPAASGNPLSRAYNSITSSVSDYVPLRSSLRSDEEEAYFALSCKKPGVSWCSVPTPDPVQLSYEIVAFKPRKFVMAFTLGSLLFMAGFAVLQGPLNHLKHIMSKERLPFSIAYFGSLALTLYFSLGVAALLTYLAAYFPGGITTLRYGGQMGKFIFVRSPDRTEVEY</sequence>
<accession>A0ACC2W1G6</accession>
<proteinExistence type="predicted"/>
<comment type="caution">
    <text evidence="1">The sequence shown here is derived from an EMBL/GenBank/DDBJ whole genome shotgun (WGS) entry which is preliminary data.</text>
</comment>
<organism evidence="1 2">
    <name type="scientific">Naganishia friedmannii</name>
    <dbReference type="NCBI Taxonomy" id="89922"/>
    <lineage>
        <taxon>Eukaryota</taxon>
        <taxon>Fungi</taxon>
        <taxon>Dikarya</taxon>
        <taxon>Basidiomycota</taxon>
        <taxon>Agaricomycotina</taxon>
        <taxon>Tremellomycetes</taxon>
        <taxon>Filobasidiales</taxon>
        <taxon>Filobasidiaceae</taxon>
        <taxon>Naganishia</taxon>
    </lineage>
</organism>
<reference evidence="1" key="1">
    <citation type="submission" date="2023-04" db="EMBL/GenBank/DDBJ databases">
        <title>Draft Genome sequencing of Naganishia species isolated from polar environments using Oxford Nanopore Technology.</title>
        <authorList>
            <person name="Leo P."/>
            <person name="Venkateswaran K."/>
        </authorList>
    </citation>
    <scope>NUCLEOTIDE SEQUENCE</scope>
    <source>
        <strain evidence="1">MNA-CCFEE 5423</strain>
    </source>
</reference>
<keyword evidence="2" id="KW-1185">Reference proteome</keyword>
<dbReference type="Proteomes" id="UP001227268">
    <property type="component" value="Unassembled WGS sequence"/>
</dbReference>